<dbReference type="GeneID" id="37046404"/>
<dbReference type="AlphaFoldDB" id="A0A316YKN7"/>
<dbReference type="Proteomes" id="UP000245768">
    <property type="component" value="Unassembled WGS sequence"/>
</dbReference>
<name>A0A316YKN7_9BASI</name>
<evidence type="ECO:0000256" key="1">
    <source>
        <dbReference type="SAM" id="SignalP"/>
    </source>
</evidence>
<reference evidence="2 3" key="1">
    <citation type="journal article" date="2018" name="Mol. Biol. Evol.">
        <title>Broad Genomic Sampling Reveals a Smut Pathogenic Ancestry of the Fungal Clade Ustilaginomycotina.</title>
        <authorList>
            <person name="Kijpornyongpan T."/>
            <person name="Mondo S.J."/>
            <person name="Barry K."/>
            <person name="Sandor L."/>
            <person name="Lee J."/>
            <person name="Lipzen A."/>
            <person name="Pangilinan J."/>
            <person name="LaButti K."/>
            <person name="Hainaut M."/>
            <person name="Henrissat B."/>
            <person name="Grigoriev I.V."/>
            <person name="Spatafora J.W."/>
            <person name="Aime M.C."/>
        </authorList>
    </citation>
    <scope>NUCLEOTIDE SEQUENCE [LARGE SCALE GENOMIC DNA]</scope>
    <source>
        <strain evidence="2 3">MCA 4198</strain>
    </source>
</reference>
<proteinExistence type="predicted"/>
<dbReference type="InParanoid" id="A0A316YKN7"/>
<feature type="chain" id="PRO_5016319176" evidence="1">
    <location>
        <begin position="32"/>
        <end position="142"/>
    </location>
</feature>
<dbReference type="EMBL" id="KZ819638">
    <property type="protein sequence ID" value="PWN88613.1"/>
    <property type="molecule type" value="Genomic_DNA"/>
</dbReference>
<dbReference type="RefSeq" id="XP_025375811.1">
    <property type="nucleotide sequence ID" value="XM_025524488.1"/>
</dbReference>
<evidence type="ECO:0000313" key="3">
    <source>
        <dbReference type="Proteomes" id="UP000245768"/>
    </source>
</evidence>
<sequence>MRLPFRHRMTVGHLAWFFWLFCLVARRKTDDQPMAFQTSLRIRDTSQSTIVLATTTLATAFPTLSTACTSLATALTSPSTAFNSPATAFTSPATASTTFDLAYTILFSEYSFLKRYAEIPGKMDSAACRFQFGSGRKLYETS</sequence>
<feature type="signal peptide" evidence="1">
    <location>
        <begin position="1"/>
        <end position="31"/>
    </location>
</feature>
<evidence type="ECO:0000313" key="2">
    <source>
        <dbReference type="EMBL" id="PWN88613.1"/>
    </source>
</evidence>
<gene>
    <name evidence="2" type="ORF">FA10DRAFT_296100</name>
</gene>
<accession>A0A316YKN7</accession>
<protein>
    <submittedName>
        <fullName evidence="2">Uncharacterized protein</fullName>
    </submittedName>
</protein>
<keyword evidence="3" id="KW-1185">Reference proteome</keyword>
<keyword evidence="1" id="KW-0732">Signal</keyword>
<organism evidence="2 3">
    <name type="scientific">Acaromyces ingoldii</name>
    <dbReference type="NCBI Taxonomy" id="215250"/>
    <lineage>
        <taxon>Eukaryota</taxon>
        <taxon>Fungi</taxon>
        <taxon>Dikarya</taxon>
        <taxon>Basidiomycota</taxon>
        <taxon>Ustilaginomycotina</taxon>
        <taxon>Exobasidiomycetes</taxon>
        <taxon>Exobasidiales</taxon>
        <taxon>Cryptobasidiaceae</taxon>
        <taxon>Acaromyces</taxon>
    </lineage>
</organism>